<dbReference type="VEuPathDB" id="CryptoDB:Vbra_18717"/>
<evidence type="ECO:0000313" key="1">
    <source>
        <dbReference type="EMBL" id="CEM34740.1"/>
    </source>
</evidence>
<accession>A0A0G4GVG7</accession>
<sequence>MELPDARGSSTGAIIRRLTAHVLLHQKDSKAPLMEEENDIHFYQFIAFMARLVCPPASRMTAVDALSHLFLAGGDDD</sequence>
<dbReference type="InParanoid" id="A0A0G4GVG7"/>
<protein>
    <submittedName>
        <fullName evidence="1">Uncharacterized protein</fullName>
    </submittedName>
</protein>
<proteinExistence type="predicted"/>
<gene>
    <name evidence="1" type="ORF">Vbra_18717</name>
</gene>
<evidence type="ECO:0000313" key="2">
    <source>
        <dbReference type="Proteomes" id="UP000041254"/>
    </source>
</evidence>
<dbReference type="AlphaFoldDB" id="A0A0G4GVG7"/>
<reference evidence="1 2" key="1">
    <citation type="submission" date="2014-11" db="EMBL/GenBank/DDBJ databases">
        <authorList>
            <person name="Zhu J."/>
            <person name="Qi W."/>
            <person name="Song R."/>
        </authorList>
    </citation>
    <scope>NUCLEOTIDE SEQUENCE [LARGE SCALE GENOMIC DNA]</scope>
</reference>
<name>A0A0G4GVG7_VITBC</name>
<dbReference type="EMBL" id="CDMY01000831">
    <property type="protein sequence ID" value="CEM34740.1"/>
    <property type="molecule type" value="Genomic_DNA"/>
</dbReference>
<organism evidence="1 2">
    <name type="scientific">Vitrella brassicaformis (strain CCMP3155)</name>
    <dbReference type="NCBI Taxonomy" id="1169540"/>
    <lineage>
        <taxon>Eukaryota</taxon>
        <taxon>Sar</taxon>
        <taxon>Alveolata</taxon>
        <taxon>Colpodellida</taxon>
        <taxon>Vitrellaceae</taxon>
        <taxon>Vitrella</taxon>
    </lineage>
</organism>
<keyword evidence="2" id="KW-1185">Reference proteome</keyword>
<dbReference type="Proteomes" id="UP000041254">
    <property type="component" value="Unassembled WGS sequence"/>
</dbReference>